<dbReference type="PROSITE" id="PS00086">
    <property type="entry name" value="CYTOCHROME_P450"/>
    <property type="match status" value="1"/>
</dbReference>
<protein>
    <submittedName>
        <fullName evidence="9">Cytochrome P450</fullName>
    </submittedName>
</protein>
<reference evidence="10" key="1">
    <citation type="submission" date="2018-05" db="EMBL/GenBank/DDBJ databases">
        <authorList>
            <person name="Li X."/>
        </authorList>
    </citation>
    <scope>NUCLEOTIDE SEQUENCE [LARGE SCALE GENOMIC DNA]</scope>
    <source>
        <strain evidence="10">LX32</strain>
    </source>
</reference>
<dbReference type="EMBL" id="QFYQ01000001">
    <property type="protein sequence ID" value="RAK56002.1"/>
    <property type="molecule type" value="Genomic_DNA"/>
</dbReference>
<evidence type="ECO:0000256" key="5">
    <source>
        <dbReference type="ARBA" id="ARBA00023004"/>
    </source>
</evidence>
<evidence type="ECO:0000256" key="1">
    <source>
        <dbReference type="ARBA" id="ARBA00010617"/>
    </source>
</evidence>
<evidence type="ECO:0000256" key="4">
    <source>
        <dbReference type="ARBA" id="ARBA00023002"/>
    </source>
</evidence>
<dbReference type="RefSeq" id="WP_111529750.1">
    <property type="nucleotide sequence ID" value="NZ_JBHRSG010000003.1"/>
</dbReference>
<dbReference type="PRINTS" id="PR00385">
    <property type="entry name" value="P450"/>
</dbReference>
<organism evidence="9 10">
    <name type="scientific">Phenylobacterium soli</name>
    <dbReference type="NCBI Taxonomy" id="2170551"/>
    <lineage>
        <taxon>Bacteria</taxon>
        <taxon>Pseudomonadati</taxon>
        <taxon>Pseudomonadota</taxon>
        <taxon>Alphaproteobacteria</taxon>
        <taxon>Caulobacterales</taxon>
        <taxon>Caulobacteraceae</taxon>
        <taxon>Phenylobacterium</taxon>
    </lineage>
</organism>
<dbReference type="GO" id="GO:0008395">
    <property type="term" value="F:steroid hydroxylase activity"/>
    <property type="evidence" value="ECO:0007669"/>
    <property type="project" value="TreeGrafter"/>
</dbReference>
<evidence type="ECO:0000256" key="8">
    <source>
        <dbReference type="RuleBase" id="RU000461"/>
    </source>
</evidence>
<dbReference type="Pfam" id="PF00067">
    <property type="entry name" value="p450"/>
    <property type="match status" value="1"/>
</dbReference>
<name>A0A328AM33_9CAUL</name>
<dbReference type="GO" id="GO:0006707">
    <property type="term" value="P:cholesterol catabolic process"/>
    <property type="evidence" value="ECO:0007669"/>
    <property type="project" value="TreeGrafter"/>
</dbReference>
<dbReference type="FunFam" id="1.10.630.10:FF:000018">
    <property type="entry name" value="Cytochrome P450 monooxygenase"/>
    <property type="match status" value="1"/>
</dbReference>
<dbReference type="AlphaFoldDB" id="A0A328AM33"/>
<keyword evidence="6 8" id="KW-0503">Monooxygenase</keyword>
<dbReference type="GO" id="GO:0036199">
    <property type="term" value="F:cholest-4-en-3-one 26-monooxygenase activity"/>
    <property type="evidence" value="ECO:0007669"/>
    <property type="project" value="TreeGrafter"/>
</dbReference>
<dbReference type="OrthoDB" id="9801155at2"/>
<dbReference type="PRINTS" id="PR00359">
    <property type="entry name" value="BP450"/>
</dbReference>
<dbReference type="PANTHER" id="PTHR46696:SF4">
    <property type="entry name" value="BIOTIN BIOSYNTHESIS CYTOCHROME P450"/>
    <property type="match status" value="1"/>
</dbReference>
<keyword evidence="3 8" id="KW-0479">Metal-binding</keyword>
<comment type="caution">
    <text evidence="9">The sequence shown here is derived from an EMBL/GenBank/DDBJ whole genome shotgun (WGS) entry which is preliminary data.</text>
</comment>
<comment type="function">
    <text evidence="7">Cytochromes P450 are a group of heme-thiolate monooxygenases. They oxidize a variety of structurally unrelated compounds, including steroids, fatty acids, and xenobiotics.</text>
</comment>
<dbReference type="InterPro" id="IPR036396">
    <property type="entry name" value="Cyt_P450_sf"/>
</dbReference>
<proteinExistence type="inferred from homology"/>
<accession>A0A328AM33</accession>
<comment type="similarity">
    <text evidence="1 8">Belongs to the cytochrome P450 family.</text>
</comment>
<evidence type="ECO:0000256" key="2">
    <source>
        <dbReference type="ARBA" id="ARBA00022617"/>
    </source>
</evidence>
<evidence type="ECO:0000256" key="6">
    <source>
        <dbReference type="ARBA" id="ARBA00023033"/>
    </source>
</evidence>
<dbReference type="PANTHER" id="PTHR46696">
    <property type="entry name" value="P450, PUTATIVE (EUROFUNG)-RELATED"/>
    <property type="match status" value="1"/>
</dbReference>
<dbReference type="CDD" id="cd11033">
    <property type="entry name" value="CYP142-like"/>
    <property type="match status" value="1"/>
</dbReference>
<dbReference type="SUPFAM" id="SSF48264">
    <property type="entry name" value="Cytochrome P450"/>
    <property type="match status" value="1"/>
</dbReference>
<evidence type="ECO:0000256" key="3">
    <source>
        <dbReference type="ARBA" id="ARBA00022723"/>
    </source>
</evidence>
<dbReference type="InterPro" id="IPR001128">
    <property type="entry name" value="Cyt_P450"/>
</dbReference>
<dbReference type="Proteomes" id="UP000249254">
    <property type="component" value="Unassembled WGS sequence"/>
</dbReference>
<dbReference type="GO" id="GO:0020037">
    <property type="term" value="F:heme binding"/>
    <property type="evidence" value="ECO:0007669"/>
    <property type="project" value="InterPro"/>
</dbReference>
<keyword evidence="5 8" id="KW-0408">Iron</keyword>
<dbReference type="InterPro" id="IPR017972">
    <property type="entry name" value="Cyt_P450_CS"/>
</dbReference>
<evidence type="ECO:0000313" key="10">
    <source>
        <dbReference type="Proteomes" id="UP000249254"/>
    </source>
</evidence>
<gene>
    <name evidence="9" type="ORF">DJ017_16530</name>
</gene>
<keyword evidence="10" id="KW-1185">Reference proteome</keyword>
<keyword evidence="2 8" id="KW-0349">Heme</keyword>
<dbReference type="InterPro" id="IPR002397">
    <property type="entry name" value="Cyt_P450_B"/>
</dbReference>
<dbReference type="Gene3D" id="1.10.630.10">
    <property type="entry name" value="Cytochrome P450"/>
    <property type="match status" value="1"/>
</dbReference>
<evidence type="ECO:0000313" key="9">
    <source>
        <dbReference type="EMBL" id="RAK56002.1"/>
    </source>
</evidence>
<dbReference type="GO" id="GO:0005506">
    <property type="term" value="F:iron ion binding"/>
    <property type="evidence" value="ECO:0007669"/>
    <property type="project" value="InterPro"/>
</dbReference>
<keyword evidence="4 8" id="KW-0560">Oxidoreductase</keyword>
<sequence>MDIDLLSPERFAGGQPHDQFRWLREHDPVHWHAEPGGPGFWAVTRYEDVRAVDRDFQTFSSEPTIMIADPTPEAGTAFGPYKMMLMMDPPEHTGFRKLIRSEFTQPAAHLREGRIQELARQIVDAVADKGEVDFVAEVAGEMPSYVIAELMGLPLDDGRKLYELTETIHTAPEALPPGAGAAAVGKMFEYAMGVLAEKRARPTDDLASKIIHAEVDGRRLEDPEFLLFFLLLVDAGGDTTRNLLSGGLLALMQNPDHFRWLMEDLDARLPAAREELLRYTSPVIYMRRTATRDTELGGTQIKKGDKVVMYFGSANRDAAKFEAPDALALARPENEHIAFGNGPHVCLGQHLARIEIDAMFKEVLTRMKDFELAAEPEWLASNFISGPKAMPVRFRKA</sequence>
<evidence type="ECO:0000256" key="7">
    <source>
        <dbReference type="ARBA" id="ARBA00043906"/>
    </source>
</evidence>